<evidence type="ECO:0000313" key="2">
    <source>
        <dbReference type="EMBL" id="AFC25728.1"/>
    </source>
</evidence>
<dbReference type="PROSITE" id="PS51257">
    <property type="entry name" value="PROKAR_LIPOPROTEIN"/>
    <property type="match status" value="1"/>
</dbReference>
<feature type="chain" id="PRO_5003603858" description="Viral A-type inclusion protein" evidence="1">
    <location>
        <begin position="24"/>
        <end position="151"/>
    </location>
</feature>
<dbReference type="Proteomes" id="UP000007519">
    <property type="component" value="Chromosome"/>
</dbReference>
<gene>
    <name evidence="2" type="ordered locus">SGRA_3000</name>
</gene>
<dbReference type="EMBL" id="CP002831">
    <property type="protein sequence ID" value="AFC25728.1"/>
    <property type="molecule type" value="Genomic_DNA"/>
</dbReference>
<reference evidence="2 3" key="1">
    <citation type="journal article" date="2012" name="Stand. Genomic Sci.">
        <title>Complete genome sequencing and analysis of Saprospira grandis str. Lewin, a predatory marine bacterium.</title>
        <authorList>
            <person name="Saw J.H."/>
            <person name="Yuryev A."/>
            <person name="Kanbe M."/>
            <person name="Hou S."/>
            <person name="Young A.G."/>
            <person name="Aizawa S."/>
            <person name="Alam M."/>
        </authorList>
    </citation>
    <scope>NUCLEOTIDE SEQUENCE [LARGE SCALE GENOMIC DNA]</scope>
    <source>
        <strain evidence="2 3">Lewin</strain>
    </source>
</reference>
<dbReference type="OrthoDB" id="1436925at2"/>
<proteinExistence type="predicted"/>
<name>H6KZF2_SAPGL</name>
<dbReference type="HOGENOM" id="CLU_138484_2_0_10"/>
<organism evidence="2 3">
    <name type="scientific">Saprospira grandis (strain Lewin)</name>
    <dbReference type="NCBI Taxonomy" id="984262"/>
    <lineage>
        <taxon>Bacteria</taxon>
        <taxon>Pseudomonadati</taxon>
        <taxon>Bacteroidota</taxon>
        <taxon>Saprospiria</taxon>
        <taxon>Saprospirales</taxon>
        <taxon>Saprospiraceae</taxon>
        <taxon>Saprospira</taxon>
    </lineage>
</organism>
<feature type="signal peptide" evidence="1">
    <location>
        <begin position="1"/>
        <end position="23"/>
    </location>
</feature>
<accession>H6KZF2</accession>
<evidence type="ECO:0000313" key="3">
    <source>
        <dbReference type="Proteomes" id="UP000007519"/>
    </source>
</evidence>
<dbReference type="KEGG" id="sgn:SGRA_3000"/>
<sequence>MAKFHALFLGLLLLAACQNPAPAPNNQSGLSPQLDSLYTLVVAKHDSIMPEIGQLEAYQFKLRKLSAADSLPAEQKKAALLILAQLKKGHEAMFDWMNAFKNPHLNEDFYAQSSEKELWSYLQTEEEKIEEVTRLMQSSMQNAKGFLEEIK</sequence>
<dbReference type="AlphaFoldDB" id="H6KZF2"/>
<dbReference type="STRING" id="984262.SGRA_3000"/>
<keyword evidence="1" id="KW-0732">Signal</keyword>
<evidence type="ECO:0000256" key="1">
    <source>
        <dbReference type="SAM" id="SignalP"/>
    </source>
</evidence>
<evidence type="ECO:0008006" key="4">
    <source>
        <dbReference type="Google" id="ProtNLM"/>
    </source>
</evidence>
<dbReference type="RefSeq" id="WP_015693329.1">
    <property type="nucleotide sequence ID" value="NC_016940.1"/>
</dbReference>
<keyword evidence="3" id="KW-1185">Reference proteome</keyword>
<protein>
    <recommendedName>
        <fullName evidence="4">Viral A-type inclusion protein</fullName>
    </recommendedName>
</protein>